<sequence length="99" mass="10651">MSFLTTLKLLAYAAVVLFVLGAWVSGKLDAYQKRLQEIALDMMGETKVSYGLKRSLTGKKLTEEENLSKIQDRFGNNLGGVFAKGGPGWGIGNAVGKAL</sequence>
<gene>
    <name evidence="2" type="ORF">AJ79_00801</name>
</gene>
<feature type="transmembrane region" description="Helical" evidence="1">
    <location>
        <begin position="6"/>
        <end position="24"/>
    </location>
</feature>
<name>A0A2B7YAL0_9EURO</name>
<protein>
    <submittedName>
        <fullName evidence="2">Uncharacterized protein</fullName>
    </submittedName>
</protein>
<comment type="caution">
    <text evidence="2">The sequence shown here is derived from an EMBL/GenBank/DDBJ whole genome shotgun (WGS) entry which is preliminary data.</text>
</comment>
<accession>A0A2B7YAL0</accession>
<evidence type="ECO:0000256" key="1">
    <source>
        <dbReference type="SAM" id="Phobius"/>
    </source>
</evidence>
<keyword evidence="3" id="KW-1185">Reference proteome</keyword>
<dbReference type="AlphaFoldDB" id="A0A2B7YAL0"/>
<evidence type="ECO:0000313" key="3">
    <source>
        <dbReference type="Proteomes" id="UP000223968"/>
    </source>
</evidence>
<dbReference type="Proteomes" id="UP000223968">
    <property type="component" value="Unassembled WGS sequence"/>
</dbReference>
<reference evidence="2 3" key="1">
    <citation type="submission" date="2017-10" db="EMBL/GenBank/DDBJ databases">
        <title>Comparative genomics in systemic dimorphic fungi from Ajellomycetaceae.</title>
        <authorList>
            <person name="Munoz J.F."/>
            <person name="Mcewen J.G."/>
            <person name="Clay O.K."/>
            <person name="Cuomo C.A."/>
        </authorList>
    </citation>
    <scope>NUCLEOTIDE SEQUENCE [LARGE SCALE GENOMIC DNA]</scope>
    <source>
        <strain evidence="2 3">UAMH5409</strain>
    </source>
</reference>
<dbReference type="EMBL" id="PDNB01000007">
    <property type="protein sequence ID" value="PGH17902.1"/>
    <property type="molecule type" value="Genomic_DNA"/>
</dbReference>
<proteinExistence type="predicted"/>
<keyword evidence="1" id="KW-1133">Transmembrane helix</keyword>
<evidence type="ECO:0000313" key="2">
    <source>
        <dbReference type="EMBL" id="PGH17902.1"/>
    </source>
</evidence>
<organism evidence="2 3">
    <name type="scientific">Helicocarpus griseus UAMH5409</name>
    <dbReference type="NCBI Taxonomy" id="1447875"/>
    <lineage>
        <taxon>Eukaryota</taxon>
        <taxon>Fungi</taxon>
        <taxon>Dikarya</taxon>
        <taxon>Ascomycota</taxon>
        <taxon>Pezizomycotina</taxon>
        <taxon>Eurotiomycetes</taxon>
        <taxon>Eurotiomycetidae</taxon>
        <taxon>Onygenales</taxon>
        <taxon>Ajellomycetaceae</taxon>
        <taxon>Helicocarpus</taxon>
    </lineage>
</organism>
<keyword evidence="1" id="KW-0812">Transmembrane</keyword>
<dbReference type="OrthoDB" id="3001700at2759"/>
<keyword evidence="1" id="KW-0472">Membrane</keyword>